<dbReference type="SMART" id="SM00132">
    <property type="entry name" value="LIM"/>
    <property type="match status" value="4"/>
</dbReference>
<feature type="compositionally biased region" description="Polar residues" evidence="13">
    <location>
        <begin position="393"/>
        <end position="427"/>
    </location>
</feature>
<dbReference type="GO" id="GO:0015629">
    <property type="term" value="C:actin cytoskeleton"/>
    <property type="evidence" value="ECO:0007669"/>
    <property type="project" value="TreeGrafter"/>
</dbReference>
<comment type="subcellular location">
    <subcellularLocation>
        <location evidence="1">Cytoplasm</location>
    </subcellularLocation>
</comment>
<evidence type="ECO:0000256" key="7">
    <source>
        <dbReference type="ARBA" id="ARBA00023038"/>
    </source>
</evidence>
<comment type="function">
    <text evidence="8">May act as scaffold protein. May stimulate ABRA activity and ABRA-dependent SRF transcriptional activity.</text>
</comment>
<reference evidence="16 17" key="1">
    <citation type="submission" date="2020-04" db="EMBL/GenBank/DDBJ databases">
        <title>Chromosome-level genome assembly of a cyprinid fish Onychostoma macrolepis by integration of Nanopore Sequencing, Bionano and Hi-C technology.</title>
        <authorList>
            <person name="Wang D."/>
        </authorList>
    </citation>
    <scope>NUCLEOTIDE SEQUENCE [LARGE SCALE GENOMIC DNA]</scope>
    <source>
        <strain evidence="16">SWU-2019</strain>
        <tissue evidence="16">Muscle</tissue>
    </source>
</reference>
<gene>
    <name evidence="16" type="ORF">G5714_012579</name>
</gene>
<dbReference type="EMBL" id="JAAMOB010000012">
    <property type="protein sequence ID" value="KAF4106589.1"/>
    <property type="molecule type" value="Genomic_DNA"/>
</dbReference>
<feature type="domain" description="LIM zinc-binding" evidence="14">
    <location>
        <begin position="28"/>
        <end position="87"/>
    </location>
</feature>
<organism evidence="16 17">
    <name type="scientific">Onychostoma macrolepis</name>
    <dbReference type="NCBI Taxonomy" id="369639"/>
    <lineage>
        <taxon>Eukaryota</taxon>
        <taxon>Metazoa</taxon>
        <taxon>Chordata</taxon>
        <taxon>Craniata</taxon>
        <taxon>Vertebrata</taxon>
        <taxon>Euteleostomi</taxon>
        <taxon>Actinopterygii</taxon>
        <taxon>Neopterygii</taxon>
        <taxon>Teleostei</taxon>
        <taxon>Ostariophysi</taxon>
        <taxon>Cypriniformes</taxon>
        <taxon>Cyprinidae</taxon>
        <taxon>Acrossocheilinae</taxon>
        <taxon>Onychostoma</taxon>
    </lineage>
</organism>
<dbReference type="FunFam" id="1.10.950.10:FF:000001">
    <property type="entry name" value="actin-binding LIM protein 1 isoform X2"/>
    <property type="match status" value="1"/>
</dbReference>
<feature type="region of interest" description="Disordered" evidence="13">
    <location>
        <begin position="347"/>
        <end position="442"/>
    </location>
</feature>
<keyword evidence="7 12" id="KW-0440">LIM domain</keyword>
<evidence type="ECO:0000256" key="11">
    <source>
        <dbReference type="ARBA" id="ARBA00075723"/>
    </source>
</evidence>
<dbReference type="InterPro" id="IPR032402">
    <property type="entry name" value="AbLIM_anchor"/>
</dbReference>
<evidence type="ECO:0000256" key="3">
    <source>
        <dbReference type="ARBA" id="ARBA00022553"/>
    </source>
</evidence>
<feature type="region of interest" description="Disordered" evidence="13">
    <location>
        <begin position="1"/>
        <end position="25"/>
    </location>
</feature>
<keyword evidence="17" id="KW-1185">Reference proteome</keyword>
<dbReference type="InterPro" id="IPR036886">
    <property type="entry name" value="Villin_headpiece_dom_sf"/>
</dbReference>
<dbReference type="InterPro" id="IPR003128">
    <property type="entry name" value="Villin_headpiece"/>
</dbReference>
<feature type="compositionally biased region" description="Polar residues" evidence="13">
    <location>
        <begin position="492"/>
        <end position="508"/>
    </location>
</feature>
<dbReference type="Gene3D" id="1.10.950.10">
    <property type="entry name" value="Villin headpiece domain"/>
    <property type="match status" value="1"/>
</dbReference>
<comment type="caution">
    <text evidence="16">The sequence shown here is derived from an EMBL/GenBank/DDBJ whole genome shotgun (WGS) entry which is preliminary data.</text>
</comment>
<dbReference type="GO" id="GO:0030032">
    <property type="term" value="P:lamellipodium assembly"/>
    <property type="evidence" value="ECO:0007669"/>
    <property type="project" value="TreeGrafter"/>
</dbReference>
<dbReference type="Pfam" id="PF16182">
    <property type="entry name" value="AbLIM_anchor"/>
    <property type="match status" value="2"/>
</dbReference>
<feature type="compositionally biased region" description="Polar residues" evidence="13">
    <location>
        <begin position="353"/>
        <end position="362"/>
    </location>
</feature>
<dbReference type="CDD" id="cd09329">
    <property type="entry name" value="LIM3_abLIM"/>
    <property type="match status" value="1"/>
</dbReference>
<evidence type="ECO:0000256" key="6">
    <source>
        <dbReference type="ARBA" id="ARBA00022833"/>
    </source>
</evidence>
<dbReference type="GO" id="GO:0046872">
    <property type="term" value="F:metal ion binding"/>
    <property type="evidence" value="ECO:0007669"/>
    <property type="project" value="UniProtKB-KW"/>
</dbReference>
<evidence type="ECO:0000256" key="8">
    <source>
        <dbReference type="ARBA" id="ARBA00060056"/>
    </source>
</evidence>
<feature type="compositionally biased region" description="Low complexity" evidence="13">
    <location>
        <begin position="283"/>
        <end position="300"/>
    </location>
</feature>
<dbReference type="CDD" id="cd09328">
    <property type="entry name" value="LIM2_abLIM"/>
    <property type="match status" value="1"/>
</dbReference>
<sequence length="611" mass="68656">MPEEKAFHQQAVHSPLEQQKGQRQSGPVPCQNCGKPCKGEVLRVQNKHFHIKCFVCKVCGCDLAQGGFFVRQGEFICTLDYQRLYGTRCFSCEEFIEGEVVSALGKTYHPRCFVCAICKQPFPAGGRVTFNGKECVCEKCTQPVPVNSTASPQAVHNCCGCGKEFKNEQSLVALDKHWHLGCFKCKVCNKVLNAEYISKDGIPYCEADYHAMFGIQCETCKKYITGKVLEAGEKHYHPACARCARCEQMFGEGEEMYLQGSSIWHPPCRQAARMEEKSKVTRTSSESITSAPASSASGSPSRVIYAKLGDELLDYKDLAALPKIKAIYNIDRPDMLSYSPYVSYPVEDRTFGESPQQLTPTPTEGDGEKSPRHRRPSSPSSNSSLGGYGRYTPSRSPQTYSRPGSESGRSTPSLSTYSDGKSPSSTYVAAPRHFHIPETKVKDNIYRKPPIYKQHASRTSWQDGEDVDRKTRTSWMNLKSEMDGQSPDLDPRTSTHSLPTDMSQPNFPYNKSASLPGYGRNGIYKAADLGEDEGDHDSSWSGMREYKVYPYDMLAVTHRARVKLPRDVDRTRLERHLSPEDFYSVFGMTIEQFDRLALWKKNDLKKKARLF</sequence>
<feature type="domain" description="LIM zinc-binding" evidence="14">
    <location>
        <begin position="88"/>
        <end position="147"/>
    </location>
</feature>
<evidence type="ECO:0000256" key="9">
    <source>
        <dbReference type="ARBA" id="ARBA00065493"/>
    </source>
</evidence>
<dbReference type="CDD" id="cd09327">
    <property type="entry name" value="LIM1_abLIM"/>
    <property type="match status" value="1"/>
</dbReference>
<evidence type="ECO:0000256" key="1">
    <source>
        <dbReference type="ARBA" id="ARBA00004496"/>
    </source>
</evidence>
<dbReference type="PROSITE" id="PS50023">
    <property type="entry name" value="LIM_DOMAIN_2"/>
    <property type="match status" value="3"/>
</dbReference>
<keyword evidence="3" id="KW-0597">Phosphoprotein</keyword>
<dbReference type="PANTHER" id="PTHR24213:SF6">
    <property type="entry name" value="ACTIN-BINDING LIM PROTEIN 2"/>
    <property type="match status" value="1"/>
</dbReference>
<feature type="compositionally biased region" description="Polar residues" evidence="13">
    <location>
        <begin position="16"/>
        <end position="25"/>
    </location>
</feature>
<keyword evidence="6 12" id="KW-0862">Zinc</keyword>
<evidence type="ECO:0000256" key="12">
    <source>
        <dbReference type="PROSITE-ProRule" id="PRU00125"/>
    </source>
</evidence>
<evidence type="ECO:0000256" key="13">
    <source>
        <dbReference type="SAM" id="MobiDB-lite"/>
    </source>
</evidence>
<comment type="subunit">
    <text evidence="9">Interacts with F-actin and ABRA.</text>
</comment>
<dbReference type="InterPro" id="IPR051618">
    <property type="entry name" value="Actin-binding_LIM"/>
</dbReference>
<dbReference type="FunFam" id="2.10.110.10:FF:000053">
    <property type="entry name" value="Actin-binding LIM protein family, member 2"/>
    <property type="match status" value="1"/>
</dbReference>
<dbReference type="GO" id="GO:0005737">
    <property type="term" value="C:cytoplasm"/>
    <property type="evidence" value="ECO:0007669"/>
    <property type="project" value="UniProtKB-SubCell"/>
</dbReference>
<evidence type="ECO:0000256" key="10">
    <source>
        <dbReference type="ARBA" id="ARBA00071022"/>
    </source>
</evidence>
<evidence type="ECO:0000256" key="4">
    <source>
        <dbReference type="ARBA" id="ARBA00022723"/>
    </source>
</evidence>
<feature type="region of interest" description="Disordered" evidence="13">
    <location>
        <begin position="275"/>
        <end position="300"/>
    </location>
</feature>
<name>A0A7J6CGZ4_9TELE</name>
<dbReference type="PROSITE" id="PS51089">
    <property type="entry name" value="HP"/>
    <property type="match status" value="1"/>
</dbReference>
<dbReference type="Pfam" id="PF00412">
    <property type="entry name" value="LIM"/>
    <property type="match status" value="4"/>
</dbReference>
<dbReference type="GO" id="GO:0007010">
    <property type="term" value="P:cytoskeleton organization"/>
    <property type="evidence" value="ECO:0007669"/>
    <property type="project" value="InterPro"/>
</dbReference>
<dbReference type="FunFam" id="2.10.110.10:FF:000007">
    <property type="entry name" value="actin-binding LIM protein 1 isoform X1"/>
    <property type="match status" value="1"/>
</dbReference>
<proteinExistence type="predicted"/>
<dbReference type="Pfam" id="PF02209">
    <property type="entry name" value="VHP"/>
    <property type="match status" value="1"/>
</dbReference>
<dbReference type="FunFam" id="2.10.110.10:FF:000004">
    <property type="entry name" value="actin-binding LIM protein 1 isoform X1"/>
    <property type="match status" value="1"/>
</dbReference>
<protein>
    <recommendedName>
        <fullName evidence="10">Actin-binding LIM protein 2</fullName>
    </recommendedName>
    <alternativeName>
        <fullName evidence="11">Actin-binding LIM protein family member 2</fullName>
    </alternativeName>
</protein>
<dbReference type="PROSITE" id="PS00478">
    <property type="entry name" value="LIM_DOMAIN_1"/>
    <property type="match status" value="3"/>
</dbReference>
<dbReference type="SMART" id="SM00153">
    <property type="entry name" value="VHP"/>
    <property type="match status" value="1"/>
</dbReference>
<feature type="domain" description="LIM zinc-binding" evidence="14">
    <location>
        <begin position="156"/>
        <end position="215"/>
    </location>
</feature>
<dbReference type="SUPFAM" id="SSF47050">
    <property type="entry name" value="VHP, Villin headpiece domain"/>
    <property type="match status" value="1"/>
</dbReference>
<dbReference type="FunFam" id="2.10.110.10:FF:000003">
    <property type="entry name" value="actin-binding LIM protein 1 isoform X1"/>
    <property type="match status" value="1"/>
</dbReference>
<accession>A0A7J6CGZ4</accession>
<feature type="domain" description="HP" evidence="15">
    <location>
        <begin position="543"/>
        <end position="611"/>
    </location>
</feature>
<evidence type="ECO:0000259" key="15">
    <source>
        <dbReference type="PROSITE" id="PS51089"/>
    </source>
</evidence>
<evidence type="ECO:0000313" key="17">
    <source>
        <dbReference type="Proteomes" id="UP000579812"/>
    </source>
</evidence>
<dbReference type="Gene3D" id="2.10.110.10">
    <property type="entry name" value="Cysteine Rich Protein"/>
    <property type="match status" value="4"/>
</dbReference>
<dbReference type="SUPFAM" id="SSF57716">
    <property type="entry name" value="Glucocorticoid receptor-like (DNA-binding domain)"/>
    <property type="match status" value="6"/>
</dbReference>
<dbReference type="GO" id="GO:0051015">
    <property type="term" value="F:actin filament binding"/>
    <property type="evidence" value="ECO:0007669"/>
    <property type="project" value="TreeGrafter"/>
</dbReference>
<dbReference type="CDD" id="cd09330">
    <property type="entry name" value="LIM4_abLIM"/>
    <property type="match status" value="1"/>
</dbReference>
<dbReference type="InterPro" id="IPR001781">
    <property type="entry name" value="Znf_LIM"/>
</dbReference>
<keyword evidence="2" id="KW-0963">Cytoplasm</keyword>
<dbReference type="PANTHER" id="PTHR24213">
    <property type="entry name" value="ACTIN-BINDING LIM PROTEIN"/>
    <property type="match status" value="1"/>
</dbReference>
<dbReference type="Proteomes" id="UP000579812">
    <property type="component" value="Unassembled WGS sequence"/>
</dbReference>
<keyword evidence="5" id="KW-0677">Repeat</keyword>
<feature type="region of interest" description="Disordered" evidence="13">
    <location>
        <begin position="479"/>
        <end position="508"/>
    </location>
</feature>
<evidence type="ECO:0000313" key="16">
    <source>
        <dbReference type="EMBL" id="KAF4106589.1"/>
    </source>
</evidence>
<evidence type="ECO:0000256" key="5">
    <source>
        <dbReference type="ARBA" id="ARBA00022737"/>
    </source>
</evidence>
<evidence type="ECO:0000259" key="14">
    <source>
        <dbReference type="PROSITE" id="PS50023"/>
    </source>
</evidence>
<keyword evidence="4 12" id="KW-0479">Metal-binding</keyword>
<dbReference type="AlphaFoldDB" id="A0A7J6CGZ4"/>
<evidence type="ECO:0000256" key="2">
    <source>
        <dbReference type="ARBA" id="ARBA00022490"/>
    </source>
</evidence>